<dbReference type="InterPro" id="IPR039968">
    <property type="entry name" value="BcerS-like"/>
</dbReference>
<dbReference type="Gene3D" id="3.40.630.30">
    <property type="match status" value="1"/>
</dbReference>
<dbReference type="PANTHER" id="PTHR41368">
    <property type="entry name" value="PROTEIN YGHO"/>
    <property type="match status" value="1"/>
</dbReference>
<reference evidence="1 2" key="1">
    <citation type="journal article" date="2015" name="Microbiome">
        <title>Genomic resolution of linkages in carbon, nitrogen, and sulfur cycling among widespread estuary sediment bacteria.</title>
        <authorList>
            <person name="Baker B.J."/>
            <person name="Lazar C.S."/>
            <person name="Teske A.P."/>
            <person name="Dick G.J."/>
        </authorList>
    </citation>
    <scope>NUCLEOTIDE SEQUENCE [LARGE SCALE GENOMIC DNA]</scope>
    <source>
        <strain evidence="1">SM23_42</strain>
    </source>
</reference>
<comment type="caution">
    <text evidence="1">The sequence shown here is derived from an EMBL/GenBank/DDBJ whole genome shotgun (WGS) entry which is preliminary data.</text>
</comment>
<evidence type="ECO:0000313" key="2">
    <source>
        <dbReference type="Proteomes" id="UP000051373"/>
    </source>
</evidence>
<protein>
    <recommendedName>
        <fullName evidence="3">N-acetyltransferase domain-containing protein</fullName>
    </recommendedName>
</protein>
<dbReference type="Proteomes" id="UP000051373">
    <property type="component" value="Unassembled WGS sequence"/>
</dbReference>
<organism evidence="1 2">
    <name type="scientific">candidate division WOR_3 bacterium SM23_42</name>
    <dbReference type="NCBI Taxonomy" id="1703779"/>
    <lineage>
        <taxon>Bacteria</taxon>
        <taxon>Bacteria division WOR-3</taxon>
    </lineage>
</organism>
<sequence>MVSIVQVENEDTLKQFVQFPYKLYDKNRYWVPPLKREVYNLLDKNENPFWQHSERELYLAFRDKHLIGRVAGIVDHNYIDFWKENTGYFGFFECEQDPEAARALFSAVQEFQRKKGMDKFIGPMNPSTNEECGFLLEGYFSSPFVMMTYTPEYYHDLAQSSGLVKAKDLNAYYIETKDAPFEYLERLVSIIRRRVQDIKVRTVNMKDFANEVRKIQEVYNDAWSPNWGFVPMTDAEFKHIAKNLKPLIVPELVFIIEINNIPAAVSLTVPNYNEVLKKLSGKLGPIEMLKFLYYKGKIKEVRLMIMGVRKQFQKKGLESLLYLESFRAGQRLGMRGGELSWTLEDNYEVNNGIKKMRGKLYKQWRIYQGTCNQS</sequence>
<proteinExistence type="predicted"/>
<dbReference type="InterPro" id="IPR016181">
    <property type="entry name" value="Acyl_CoA_acyltransferase"/>
</dbReference>
<dbReference type="PANTHER" id="PTHR41368:SF1">
    <property type="entry name" value="PROTEIN YGHO"/>
    <property type="match status" value="1"/>
</dbReference>
<dbReference type="PATRIC" id="fig|1703779.3.peg.1039"/>
<name>A0A0S8FT94_UNCW3</name>
<accession>A0A0S8FT94</accession>
<gene>
    <name evidence="1" type="ORF">AMJ83_04730</name>
</gene>
<dbReference type="EMBL" id="LJUJ01000007">
    <property type="protein sequence ID" value="KPK63976.1"/>
    <property type="molecule type" value="Genomic_DNA"/>
</dbReference>
<evidence type="ECO:0000313" key="1">
    <source>
        <dbReference type="EMBL" id="KPK63976.1"/>
    </source>
</evidence>
<dbReference type="SUPFAM" id="SSF55729">
    <property type="entry name" value="Acyl-CoA N-acyltransferases (Nat)"/>
    <property type="match status" value="1"/>
</dbReference>
<evidence type="ECO:0008006" key="3">
    <source>
        <dbReference type="Google" id="ProtNLM"/>
    </source>
</evidence>
<dbReference type="AlphaFoldDB" id="A0A0S8FT94"/>
<dbReference type="STRING" id="1703779.AMJ83_04730"/>